<name>A0A7J6BWP0_9TELE</name>
<organism evidence="1 2">
    <name type="scientific">Onychostoma macrolepis</name>
    <dbReference type="NCBI Taxonomy" id="369639"/>
    <lineage>
        <taxon>Eukaryota</taxon>
        <taxon>Metazoa</taxon>
        <taxon>Chordata</taxon>
        <taxon>Craniata</taxon>
        <taxon>Vertebrata</taxon>
        <taxon>Euteleostomi</taxon>
        <taxon>Actinopterygii</taxon>
        <taxon>Neopterygii</taxon>
        <taxon>Teleostei</taxon>
        <taxon>Ostariophysi</taxon>
        <taxon>Cypriniformes</taxon>
        <taxon>Cyprinidae</taxon>
        <taxon>Acrossocheilinae</taxon>
        <taxon>Onychostoma</taxon>
    </lineage>
</organism>
<proteinExistence type="predicted"/>
<accession>A0A7J6BWP0</accession>
<gene>
    <name evidence="1" type="ORF">G5714_019297</name>
</gene>
<reference evidence="1 2" key="1">
    <citation type="submission" date="2020-04" db="EMBL/GenBank/DDBJ databases">
        <title>Chromosome-level genome assembly of a cyprinid fish Onychostoma macrolepis by integration of Nanopore Sequencing, Bionano and Hi-C technology.</title>
        <authorList>
            <person name="Wang D."/>
        </authorList>
    </citation>
    <scope>NUCLEOTIDE SEQUENCE [LARGE SCALE GENOMIC DNA]</scope>
    <source>
        <strain evidence="1">SWU-2019</strain>
        <tissue evidence="1">Muscle</tissue>
    </source>
</reference>
<evidence type="ECO:0000313" key="2">
    <source>
        <dbReference type="Proteomes" id="UP000579812"/>
    </source>
</evidence>
<dbReference type="EMBL" id="JAAMOB010000020">
    <property type="protein sequence ID" value="KAF4099171.1"/>
    <property type="molecule type" value="Genomic_DNA"/>
</dbReference>
<evidence type="ECO:0000313" key="1">
    <source>
        <dbReference type="EMBL" id="KAF4099171.1"/>
    </source>
</evidence>
<dbReference type="Proteomes" id="UP000579812">
    <property type="component" value="Unassembled WGS sequence"/>
</dbReference>
<comment type="caution">
    <text evidence="1">The sequence shown here is derived from an EMBL/GenBank/DDBJ whole genome shotgun (WGS) entry which is preliminary data.</text>
</comment>
<dbReference type="AlphaFoldDB" id="A0A7J6BWP0"/>
<protein>
    <submittedName>
        <fullName evidence="1">Uncharacterized protein</fullName>
    </submittedName>
</protein>
<keyword evidence="2" id="KW-1185">Reference proteome</keyword>
<sequence>MSTAAERSESERAPVARAAWASKASSFDRIDLNHEMKDSSPAGKQGKALRVFFRKLCKAVKRRTEWCVSQRRRTLIWTIPRAERRSLMSDRRRLEESQEMRRDSGAAGKLTTVFTCTSEHQQTAKQRLCSHARILNPRTPAAPSVIDRSKHKEPREILHNAAVCRN</sequence>